<evidence type="ECO:0000256" key="2">
    <source>
        <dbReference type="ARBA" id="ARBA00022741"/>
    </source>
</evidence>
<evidence type="ECO:0000256" key="5">
    <source>
        <dbReference type="SAM" id="MobiDB-lite"/>
    </source>
</evidence>
<gene>
    <name evidence="7" type="ORF">GTE6_2</name>
</gene>
<evidence type="ECO:0000256" key="3">
    <source>
        <dbReference type="ARBA" id="ARBA00022840"/>
    </source>
</evidence>
<feature type="domain" description="Terminase large subunit gp17-like C-terminal" evidence="6">
    <location>
        <begin position="339"/>
        <end position="472"/>
    </location>
</feature>
<dbReference type="KEGG" id="vg:26516786"/>
<dbReference type="Proteomes" id="UP000202434">
    <property type="component" value="Segment"/>
</dbReference>
<dbReference type="Pfam" id="PF17289">
    <property type="entry name" value="Terminase_6C"/>
    <property type="match status" value="1"/>
</dbReference>
<reference evidence="7 8" key="1">
    <citation type="journal article" date="2015" name="PLoS ONE">
        <title>Lysis to Kill: Evaluation of the Lytic Abilities, and Genomics of Nine Bacteriophages Infective for Gordonia spp. and Their Potential Use in Activated Sludge Foam Biocontrol.</title>
        <authorList>
            <person name="Dyson Z.A."/>
            <person name="Tucci J."/>
            <person name="Seviour R.J."/>
            <person name="Petrovski S."/>
        </authorList>
    </citation>
    <scope>NUCLEOTIDE SEQUENCE [LARGE SCALE GENOMIC DNA]</scope>
</reference>
<dbReference type="OrthoDB" id="1901at10239"/>
<keyword evidence="1" id="KW-1188">Viral release from host cell</keyword>
<dbReference type="RefSeq" id="YP_009188370.1">
    <property type="nucleotide sequence ID" value="NC_028665.1"/>
</dbReference>
<keyword evidence="8" id="KW-1185">Reference proteome</keyword>
<organism evidence="7 8">
    <name type="scientific">Gordonia phage GTE6</name>
    <dbReference type="NCBI Taxonomy" id="1647474"/>
    <lineage>
        <taxon>Viruses</taxon>
        <taxon>Duplodnaviria</taxon>
        <taxon>Heunggongvirae</taxon>
        <taxon>Uroviricota</taxon>
        <taxon>Caudoviricetes</taxon>
        <taxon>Stackebrandtviridae</taxon>
        <taxon>Schenleyvirinae</taxon>
        <taxon>Dexdertvirus</taxon>
        <taxon>Dexdertvirus GTE6</taxon>
    </lineage>
</organism>
<evidence type="ECO:0000256" key="1">
    <source>
        <dbReference type="ARBA" id="ARBA00022612"/>
    </source>
</evidence>
<name>A0A0K0MWT8_9CAUD</name>
<feature type="region of interest" description="Disordered" evidence="5">
    <location>
        <begin position="504"/>
        <end position="532"/>
    </location>
</feature>
<evidence type="ECO:0000313" key="7">
    <source>
        <dbReference type="EMBL" id="AKI28644.1"/>
    </source>
</evidence>
<evidence type="ECO:0000256" key="4">
    <source>
        <dbReference type="ARBA" id="ARBA00023219"/>
    </source>
</evidence>
<dbReference type="Pfam" id="PF03237">
    <property type="entry name" value="Terminase_6N"/>
    <property type="match status" value="1"/>
</dbReference>
<protein>
    <submittedName>
        <fullName evidence="7">Putative large terminase subunit</fullName>
    </submittedName>
</protein>
<accession>A0A0K0MWT8</accession>
<keyword evidence="3" id="KW-0067">ATP-binding</keyword>
<sequence length="532" mass="58535">MTVDTDLRPELGKLQKLLLKQRYAELCAVNGIPLNDTTSPGQLAVRLDPQTQVQRPHLEVIDAELTRMLGEPNARVMIFTPSQVGKSTRVSQWFPFWWLTMRPRDRVLMASAEATLARRNGAAVRELVREFGPEFGLNLVADEGSKSDWSIRAGGSMRSRGLRGNFSGHPMDLGIIDDPFTGRAQAESLKVRDFVWDWYSSVWSQRKGPTYREAIVMTRWHQDDLCGRLLARDGRVEEGGVWHVVHLPAIAMAEDHARGIYADPLGREPGEPLTHPMIEADDTEGLLEWWATKRAMSTLRDWNAMSQGVPSTAESALLTEAQIRTATAPAPDEFRRVVIGVDPSGGEGEKHDTAGLVAVGLDDDRHAWFVEDRTAVLSPIEWPRQACLMANELGAGTIVYETNYGGGMARQLITQAWDLLQRDGEIPRDSLCPMIKGVAARKSKVLRAEPIAQAVATGRAKFARGADLATLQSEFTLWQPGSTWSPGALDAGVYAATEVLPEAPSGASVMRPKGRRGEARGSSQFGGRKRTA</sequence>
<evidence type="ECO:0000313" key="8">
    <source>
        <dbReference type="Proteomes" id="UP000202434"/>
    </source>
</evidence>
<keyword evidence="4" id="KW-0231">Viral genome packaging</keyword>
<dbReference type="EMBL" id="KR053200">
    <property type="protein sequence ID" value="AKI28644.1"/>
    <property type="molecule type" value="Genomic_DNA"/>
</dbReference>
<proteinExistence type="predicted"/>
<dbReference type="GeneID" id="26516786"/>
<dbReference type="InterPro" id="IPR035421">
    <property type="entry name" value="Terminase_6C"/>
</dbReference>
<keyword evidence="2" id="KW-0547">Nucleotide-binding</keyword>
<evidence type="ECO:0000259" key="6">
    <source>
        <dbReference type="Pfam" id="PF17289"/>
    </source>
</evidence>
<dbReference type="GO" id="GO:0005524">
    <property type="term" value="F:ATP binding"/>
    <property type="evidence" value="ECO:0007669"/>
    <property type="project" value="UniProtKB-KW"/>
</dbReference>